<keyword evidence="2" id="KW-1185">Reference proteome</keyword>
<organism evidence="1 2">
    <name type="scientific">Melastoma candidum</name>
    <dbReference type="NCBI Taxonomy" id="119954"/>
    <lineage>
        <taxon>Eukaryota</taxon>
        <taxon>Viridiplantae</taxon>
        <taxon>Streptophyta</taxon>
        <taxon>Embryophyta</taxon>
        <taxon>Tracheophyta</taxon>
        <taxon>Spermatophyta</taxon>
        <taxon>Magnoliopsida</taxon>
        <taxon>eudicotyledons</taxon>
        <taxon>Gunneridae</taxon>
        <taxon>Pentapetalae</taxon>
        <taxon>rosids</taxon>
        <taxon>malvids</taxon>
        <taxon>Myrtales</taxon>
        <taxon>Melastomataceae</taxon>
        <taxon>Melastomatoideae</taxon>
        <taxon>Melastomateae</taxon>
        <taxon>Melastoma</taxon>
    </lineage>
</organism>
<evidence type="ECO:0000313" key="2">
    <source>
        <dbReference type="Proteomes" id="UP001057402"/>
    </source>
</evidence>
<gene>
    <name evidence="1" type="ORF">MLD38_022924</name>
</gene>
<comment type="caution">
    <text evidence="1">The sequence shown here is derived from an EMBL/GenBank/DDBJ whole genome shotgun (WGS) entry which is preliminary data.</text>
</comment>
<protein>
    <submittedName>
        <fullName evidence="1">Uncharacterized protein</fullName>
    </submittedName>
</protein>
<name>A0ACB9QKW9_9MYRT</name>
<dbReference type="EMBL" id="CM042885">
    <property type="protein sequence ID" value="KAI4367156.1"/>
    <property type="molecule type" value="Genomic_DNA"/>
</dbReference>
<reference evidence="2" key="1">
    <citation type="journal article" date="2023" name="Front. Plant Sci.">
        <title>Chromosomal-level genome assembly of Melastoma candidum provides insights into trichome evolution.</title>
        <authorList>
            <person name="Zhong Y."/>
            <person name="Wu W."/>
            <person name="Sun C."/>
            <person name="Zou P."/>
            <person name="Liu Y."/>
            <person name="Dai S."/>
            <person name="Zhou R."/>
        </authorList>
    </citation>
    <scope>NUCLEOTIDE SEQUENCE [LARGE SCALE GENOMIC DNA]</scope>
</reference>
<evidence type="ECO:0000313" key="1">
    <source>
        <dbReference type="EMBL" id="KAI4367156.1"/>
    </source>
</evidence>
<accession>A0ACB9QKW9</accession>
<proteinExistence type="predicted"/>
<sequence length="162" mass="17265">MEPSKISLTLLLLAAVALNPPPIVAQDSPADYVAAHNAARQAVGVGPITWNENVAAYARNYAAQRAGDCRLVHSGGPYGENIAWSSADLSGVAAVNMWVGEKPYYDYASNTCAQGKVCGHYTQVVWRNSVQLGCAKVRCATGGTFIICNYNPPGNYVGQRPY</sequence>
<dbReference type="Proteomes" id="UP001057402">
    <property type="component" value="Chromosome 6"/>
</dbReference>